<protein>
    <submittedName>
        <fullName evidence="1">Uncharacterized protein</fullName>
    </submittedName>
</protein>
<evidence type="ECO:0000313" key="2">
    <source>
        <dbReference type="Proteomes" id="UP001224359"/>
    </source>
</evidence>
<dbReference type="EMBL" id="JAUSTQ010000003">
    <property type="protein sequence ID" value="MDQ0158961.1"/>
    <property type="molecule type" value="Genomic_DNA"/>
</dbReference>
<name>A0ABT9VDC0_9BACI</name>
<organism evidence="1 2">
    <name type="scientific">Alkalibacillus salilacus</name>
    <dbReference type="NCBI Taxonomy" id="284582"/>
    <lineage>
        <taxon>Bacteria</taxon>
        <taxon>Bacillati</taxon>
        <taxon>Bacillota</taxon>
        <taxon>Bacilli</taxon>
        <taxon>Bacillales</taxon>
        <taxon>Bacillaceae</taxon>
        <taxon>Alkalibacillus</taxon>
    </lineage>
</organism>
<evidence type="ECO:0000313" key="1">
    <source>
        <dbReference type="EMBL" id="MDQ0158961.1"/>
    </source>
</evidence>
<keyword evidence="2" id="KW-1185">Reference proteome</keyword>
<comment type="caution">
    <text evidence="1">The sequence shown here is derived from an EMBL/GenBank/DDBJ whole genome shotgun (WGS) entry which is preliminary data.</text>
</comment>
<sequence length="107" mass="12355">MNVRIRSLLEPIGLPVAFITSGDVSDAYIIFNYWSTPLQNADNVMMSKNITVQVDLFTKGNFINYADQIHQHMTGDGFMFITENHGFDEDLNKFRKTLRYSITKNEE</sequence>
<reference evidence="1 2" key="1">
    <citation type="submission" date="2023-07" db="EMBL/GenBank/DDBJ databases">
        <title>Genomic Encyclopedia of Type Strains, Phase IV (KMG-IV): sequencing the most valuable type-strain genomes for metagenomic binning, comparative biology and taxonomic classification.</title>
        <authorList>
            <person name="Goeker M."/>
        </authorList>
    </citation>
    <scope>NUCLEOTIDE SEQUENCE [LARGE SCALE GENOMIC DNA]</scope>
    <source>
        <strain evidence="1 2">DSM 16460</strain>
    </source>
</reference>
<dbReference type="RefSeq" id="WP_306975081.1">
    <property type="nucleotide sequence ID" value="NZ_JAUSTQ010000003.1"/>
</dbReference>
<dbReference type="Proteomes" id="UP001224359">
    <property type="component" value="Unassembled WGS sequence"/>
</dbReference>
<gene>
    <name evidence="1" type="ORF">J2S77_000925</name>
</gene>
<accession>A0ABT9VDC0</accession>
<proteinExistence type="predicted"/>